<dbReference type="NCBIfam" id="TIGR00687">
    <property type="entry name" value="pyridox_kin"/>
    <property type="match status" value="1"/>
</dbReference>
<dbReference type="EC" id="2.7.1.35" evidence="2"/>
<sequence>MTTLEKAPKLLSIQSHVVHGYVGNKAATFPLQVMGWDVNALNTVNFSNHTGYGTFEGSITSGDEIRQIYKGLKEIDVKYDAILTGYIHGAPTVKAVGDICCEIKDTNPSTFWLLDPVMGDEGQLYVKEDVIPEYRKILQSKLVDVITPNHFEAELLLDSKITDKKTLLEAVSRLHKEFAVKHVVISSLNLTECDLDIGDGENERIIALVSSFNPLFDENPNPPVLFKIDKIDSYFTGVGDLFSALLIDRIYKKSYKNHVKHSSNILIESANESLSVMSEVLSETTKITSSRKSRVRGKIGSADTMKDCELKIIECQNFYNNSYQKYTPIELM</sequence>
<dbReference type="GO" id="GO:0009443">
    <property type="term" value="P:pyridoxal 5'-phosphate salvage"/>
    <property type="evidence" value="ECO:0007669"/>
    <property type="project" value="InterPro"/>
</dbReference>
<organism evidence="8 9">
    <name type="scientific">Candida boidinii</name>
    <name type="common">Yeast</name>
    <dbReference type="NCBI Taxonomy" id="5477"/>
    <lineage>
        <taxon>Eukaryota</taxon>
        <taxon>Fungi</taxon>
        <taxon>Dikarya</taxon>
        <taxon>Ascomycota</taxon>
        <taxon>Saccharomycotina</taxon>
        <taxon>Pichiomycetes</taxon>
        <taxon>Pichiales</taxon>
        <taxon>Pichiaceae</taxon>
        <taxon>Ogataea</taxon>
        <taxon>Ogataea/Candida clade</taxon>
    </lineage>
</organism>
<dbReference type="PANTHER" id="PTHR10534">
    <property type="entry name" value="PYRIDOXAL KINASE"/>
    <property type="match status" value="1"/>
</dbReference>
<evidence type="ECO:0000256" key="5">
    <source>
        <dbReference type="ARBA" id="ARBA00022777"/>
    </source>
</evidence>
<comment type="caution">
    <text evidence="8">The sequence shown here is derived from an EMBL/GenBank/DDBJ whole genome shotgun (WGS) entry which is preliminary data.</text>
</comment>
<keyword evidence="5" id="KW-0418">Kinase</keyword>
<dbReference type="Pfam" id="PF08543">
    <property type="entry name" value="Phos_pyr_kin"/>
    <property type="match status" value="1"/>
</dbReference>
<name>A0A9W6SU98_CANBO</name>
<dbReference type="InterPro" id="IPR029056">
    <property type="entry name" value="Ribokinase-like"/>
</dbReference>
<dbReference type="Gene3D" id="3.40.1190.20">
    <property type="match status" value="1"/>
</dbReference>
<dbReference type="AlphaFoldDB" id="A0A9W6SU98"/>
<evidence type="ECO:0000256" key="1">
    <source>
        <dbReference type="ARBA" id="ARBA00008805"/>
    </source>
</evidence>
<keyword evidence="6" id="KW-0067">ATP-binding</keyword>
<gene>
    <name evidence="8" type="ORF">Cboi02_000077400</name>
</gene>
<proteinExistence type="inferred from homology"/>
<evidence type="ECO:0000256" key="2">
    <source>
        <dbReference type="ARBA" id="ARBA00012104"/>
    </source>
</evidence>
<dbReference type="InterPro" id="IPR013749">
    <property type="entry name" value="PM/HMP-P_kinase-1"/>
</dbReference>
<evidence type="ECO:0000313" key="8">
    <source>
        <dbReference type="EMBL" id="GME67349.1"/>
    </source>
</evidence>
<dbReference type="SUPFAM" id="SSF53613">
    <property type="entry name" value="Ribokinase-like"/>
    <property type="match status" value="1"/>
</dbReference>
<evidence type="ECO:0000256" key="6">
    <source>
        <dbReference type="ARBA" id="ARBA00022840"/>
    </source>
</evidence>
<feature type="domain" description="Pyridoxamine kinase/Phosphomethylpyrimidine kinase" evidence="7">
    <location>
        <begin position="76"/>
        <end position="191"/>
    </location>
</feature>
<keyword evidence="9" id="KW-1185">Reference proteome</keyword>
<dbReference type="GO" id="GO:0008478">
    <property type="term" value="F:pyridoxal kinase activity"/>
    <property type="evidence" value="ECO:0007669"/>
    <property type="project" value="UniProtKB-EC"/>
</dbReference>
<dbReference type="GO" id="GO:0005829">
    <property type="term" value="C:cytosol"/>
    <property type="evidence" value="ECO:0007669"/>
    <property type="project" value="TreeGrafter"/>
</dbReference>
<evidence type="ECO:0000259" key="7">
    <source>
        <dbReference type="Pfam" id="PF08543"/>
    </source>
</evidence>
<accession>A0A9W6SU98</accession>
<dbReference type="InterPro" id="IPR004625">
    <property type="entry name" value="PyrdxlKinase"/>
</dbReference>
<reference evidence="8" key="1">
    <citation type="submission" date="2023-04" db="EMBL/GenBank/DDBJ databases">
        <title>Candida boidinii NBRC 10035.</title>
        <authorList>
            <person name="Ichikawa N."/>
            <person name="Sato H."/>
            <person name="Tonouchi N."/>
        </authorList>
    </citation>
    <scope>NUCLEOTIDE SEQUENCE</scope>
    <source>
        <strain evidence="8">NBRC 10035</strain>
    </source>
</reference>
<evidence type="ECO:0000256" key="3">
    <source>
        <dbReference type="ARBA" id="ARBA00022679"/>
    </source>
</evidence>
<dbReference type="CDD" id="cd01173">
    <property type="entry name" value="pyridoxal_pyridoxamine_kinase"/>
    <property type="match status" value="1"/>
</dbReference>
<protein>
    <recommendedName>
        <fullName evidence="2">pyridoxal kinase</fullName>
        <ecNumber evidence="2">2.7.1.35</ecNumber>
    </recommendedName>
</protein>
<dbReference type="GO" id="GO:0005524">
    <property type="term" value="F:ATP binding"/>
    <property type="evidence" value="ECO:0007669"/>
    <property type="project" value="UniProtKB-KW"/>
</dbReference>
<evidence type="ECO:0000313" key="9">
    <source>
        <dbReference type="Proteomes" id="UP001165120"/>
    </source>
</evidence>
<evidence type="ECO:0000256" key="4">
    <source>
        <dbReference type="ARBA" id="ARBA00022741"/>
    </source>
</evidence>
<keyword evidence="4" id="KW-0547">Nucleotide-binding</keyword>
<dbReference type="EMBL" id="BSXN01000155">
    <property type="protein sequence ID" value="GME67349.1"/>
    <property type="molecule type" value="Genomic_DNA"/>
</dbReference>
<dbReference type="PANTHER" id="PTHR10534:SF2">
    <property type="entry name" value="PYRIDOXAL KINASE"/>
    <property type="match status" value="1"/>
</dbReference>
<dbReference type="Proteomes" id="UP001165120">
    <property type="component" value="Unassembled WGS sequence"/>
</dbReference>
<keyword evidence="3" id="KW-0808">Transferase</keyword>
<comment type="similarity">
    <text evidence="1">Belongs to the pyridoxine kinase family.</text>
</comment>